<dbReference type="AlphaFoldDB" id="A0A124KRY0"/>
<gene>
    <name evidence="1" type="ORF">WI38_10155</name>
</gene>
<protein>
    <submittedName>
        <fullName evidence="1">Uncharacterized protein</fullName>
    </submittedName>
</protein>
<accession>A0A124KRY0</accession>
<name>A0A124KRY0_9BURK</name>
<comment type="caution">
    <text evidence="1">The sequence shown here is derived from an EMBL/GenBank/DDBJ whole genome shotgun (WGS) entry which is preliminary data.</text>
</comment>
<evidence type="ECO:0000313" key="2">
    <source>
        <dbReference type="Proteomes" id="UP000065521"/>
    </source>
</evidence>
<organism evidence="1 2">
    <name type="scientific">Burkholderia ubonensis</name>
    <dbReference type="NCBI Taxonomy" id="101571"/>
    <lineage>
        <taxon>Bacteria</taxon>
        <taxon>Pseudomonadati</taxon>
        <taxon>Pseudomonadota</taxon>
        <taxon>Betaproteobacteria</taxon>
        <taxon>Burkholderiales</taxon>
        <taxon>Burkholderiaceae</taxon>
        <taxon>Burkholderia</taxon>
        <taxon>Burkholderia cepacia complex</taxon>
    </lineage>
</organism>
<proteinExistence type="predicted"/>
<reference evidence="1 2" key="1">
    <citation type="submission" date="2015-11" db="EMBL/GenBank/DDBJ databases">
        <title>Expanding the genomic diversity of Burkholderia species for the development of highly accurate diagnostics.</title>
        <authorList>
            <person name="Sahl J."/>
            <person name="Keim P."/>
            <person name="Wagner D."/>
        </authorList>
    </citation>
    <scope>NUCLEOTIDE SEQUENCE [LARGE SCALE GENOMIC DNA]</scope>
    <source>
        <strain evidence="1 2">RF32-BP4</strain>
    </source>
</reference>
<dbReference type="Proteomes" id="UP000065521">
    <property type="component" value="Unassembled WGS sequence"/>
</dbReference>
<dbReference type="RefSeq" id="WP_059611226.1">
    <property type="nucleotide sequence ID" value="NZ_CP013370.1"/>
</dbReference>
<sequence length="190" mass="19052">MSILRSSNWSYKTGATGGASIEFVVASGGTIVLADPGGRETDFYYGGVGVGLGIGLRVPKIKLPRFALPEIRIPKIAGHEVGGAGSVKSFDSAGLVFMTPAFRGAELAEADFQGGTVYLDGGLGIGYGKAGSAMLLGINSAQLALGLSSPAMTWLAENAIAHAPAVLLMGGTTVGLQAGAGAGILVGYLH</sequence>
<dbReference type="EMBL" id="LOTN01000021">
    <property type="protein sequence ID" value="KUZ92496.1"/>
    <property type="molecule type" value="Genomic_DNA"/>
</dbReference>
<evidence type="ECO:0000313" key="1">
    <source>
        <dbReference type="EMBL" id="KUZ92496.1"/>
    </source>
</evidence>